<organism evidence="6 7">
    <name type="scientific">Schizopora paradoxa</name>
    <dbReference type="NCBI Taxonomy" id="27342"/>
    <lineage>
        <taxon>Eukaryota</taxon>
        <taxon>Fungi</taxon>
        <taxon>Dikarya</taxon>
        <taxon>Basidiomycota</taxon>
        <taxon>Agaricomycotina</taxon>
        <taxon>Agaricomycetes</taxon>
        <taxon>Hymenochaetales</taxon>
        <taxon>Schizoporaceae</taxon>
        <taxon>Schizopora</taxon>
    </lineage>
</organism>
<reference evidence="6 7" key="1">
    <citation type="submission" date="2015-04" db="EMBL/GenBank/DDBJ databases">
        <title>Complete genome sequence of Schizopora paradoxa KUC8140, a cosmopolitan wood degrader in East Asia.</title>
        <authorList>
            <consortium name="DOE Joint Genome Institute"/>
            <person name="Min B."/>
            <person name="Park H."/>
            <person name="Jang Y."/>
            <person name="Kim J.-J."/>
            <person name="Kim K.H."/>
            <person name="Pangilinan J."/>
            <person name="Lipzen A."/>
            <person name="Riley R."/>
            <person name="Grigoriev I.V."/>
            <person name="Spatafora J.W."/>
            <person name="Choi I.-G."/>
        </authorList>
    </citation>
    <scope>NUCLEOTIDE SEQUENCE [LARGE SCALE GENOMIC DNA]</scope>
    <source>
        <strain evidence="6 7">KUC8140</strain>
    </source>
</reference>
<dbReference type="InterPro" id="IPR050315">
    <property type="entry name" value="FAD-oxidoreductase_2"/>
</dbReference>
<dbReference type="NCBIfam" id="NF006130">
    <property type="entry name" value="PRK08274.1"/>
    <property type="match status" value="1"/>
</dbReference>
<dbReference type="PANTHER" id="PTHR43400:SF7">
    <property type="entry name" value="FAD-DEPENDENT OXIDOREDUCTASE 2 FAD BINDING DOMAIN-CONTAINING PROTEIN"/>
    <property type="match status" value="1"/>
</dbReference>
<evidence type="ECO:0000313" key="6">
    <source>
        <dbReference type="EMBL" id="KLO12224.1"/>
    </source>
</evidence>
<dbReference type="InterPro" id="IPR003953">
    <property type="entry name" value="FAD-dep_OxRdtase_2_FAD-bd"/>
</dbReference>
<dbReference type="SUPFAM" id="SSF51905">
    <property type="entry name" value="FAD/NAD(P)-binding domain"/>
    <property type="match status" value="1"/>
</dbReference>
<evidence type="ECO:0000256" key="4">
    <source>
        <dbReference type="ARBA" id="ARBA00023002"/>
    </source>
</evidence>
<dbReference type="Proteomes" id="UP000053477">
    <property type="component" value="Unassembled WGS sequence"/>
</dbReference>
<dbReference type="Pfam" id="PF00890">
    <property type="entry name" value="FAD_binding_2"/>
    <property type="match status" value="1"/>
</dbReference>
<keyword evidence="2" id="KW-0285">Flavoprotein</keyword>
<proteinExistence type="predicted"/>
<dbReference type="SUPFAM" id="SSF56425">
    <property type="entry name" value="Succinate dehydrogenase/fumarate reductase flavoprotein, catalytic domain"/>
    <property type="match status" value="1"/>
</dbReference>
<dbReference type="STRING" id="27342.A0A0H2RK13"/>
<sequence length="520" mass="55884">MDSKSKFDCIVVGSGHAGSCAALSAVQHGCKRVVVLEKAPQEWGAPNGFFTAGAMRTVHAGLDDVLPIVSNVTPEVASTIDMDPYTPTDFSGDIQRLSENRSDEALVSALVSESREVVEWLARDVHVPFILSFNRQAYAVEGRQKFWGGMVLSVIDGGKGLIAAHQARLKEAGVETWYSSRVTELLVKEGEIVGVHVEREGKTIALHSSSVILACGGFEASQELRAKYLGEEWRRARVRGTPYDTGDGLSLATAVGAALRGDFSTTGCHSTCWDADAPLDRGDRILSNQFTKSGYPLGIMVNIHGARFVDEGADFRNYTYAKFGRAILNQPGGVAFQIYDARVTPFLRVEEYGDDVVKKKVYASSLHELAQKLSSEGLERPERFVKTVEQYNIGVVGSEQRSNATSQSWNPAVKDGLSTSGISPPKSNWALPIDSPPFLAVKVACGITFTFGGLAIDHETSAVLREDNSPINGLYCAGELVGGLFYGNYPGGSGLTAGAVFGRKAGRSAAERAHSHANKD</sequence>
<dbReference type="EMBL" id="KQ085982">
    <property type="protein sequence ID" value="KLO12224.1"/>
    <property type="molecule type" value="Genomic_DNA"/>
</dbReference>
<evidence type="ECO:0000256" key="2">
    <source>
        <dbReference type="ARBA" id="ARBA00022630"/>
    </source>
</evidence>
<gene>
    <name evidence="6" type="ORF">SCHPADRAFT_829870</name>
</gene>
<dbReference type="PANTHER" id="PTHR43400">
    <property type="entry name" value="FUMARATE REDUCTASE"/>
    <property type="match status" value="1"/>
</dbReference>
<dbReference type="Gene3D" id="3.90.700.10">
    <property type="entry name" value="Succinate dehydrogenase/fumarate reductase flavoprotein, catalytic domain"/>
    <property type="match status" value="1"/>
</dbReference>
<dbReference type="Gene3D" id="3.50.50.60">
    <property type="entry name" value="FAD/NAD(P)-binding domain"/>
    <property type="match status" value="1"/>
</dbReference>
<keyword evidence="3" id="KW-0274">FAD</keyword>
<dbReference type="AlphaFoldDB" id="A0A0H2RK13"/>
<keyword evidence="7" id="KW-1185">Reference proteome</keyword>
<evidence type="ECO:0000256" key="1">
    <source>
        <dbReference type="ARBA" id="ARBA00001974"/>
    </source>
</evidence>
<dbReference type="InParanoid" id="A0A0H2RK13"/>
<accession>A0A0H2RK13</accession>
<feature type="domain" description="FAD-dependent oxidoreductase 2 FAD-binding" evidence="5">
    <location>
        <begin position="8"/>
        <end position="493"/>
    </location>
</feature>
<dbReference type="InterPro" id="IPR036188">
    <property type="entry name" value="FAD/NAD-bd_sf"/>
</dbReference>
<evidence type="ECO:0000313" key="7">
    <source>
        <dbReference type="Proteomes" id="UP000053477"/>
    </source>
</evidence>
<keyword evidence="4" id="KW-0560">Oxidoreductase</keyword>
<dbReference type="GO" id="GO:0016491">
    <property type="term" value="F:oxidoreductase activity"/>
    <property type="evidence" value="ECO:0007669"/>
    <property type="project" value="UniProtKB-KW"/>
</dbReference>
<protein>
    <submittedName>
        <fullName evidence="6">Fumarate reductase flavo protein subunit</fullName>
    </submittedName>
</protein>
<evidence type="ECO:0000259" key="5">
    <source>
        <dbReference type="Pfam" id="PF00890"/>
    </source>
</evidence>
<dbReference type="InterPro" id="IPR027477">
    <property type="entry name" value="Succ_DH/fumarate_Rdtase_cat_sf"/>
</dbReference>
<name>A0A0H2RK13_9AGAM</name>
<dbReference type="OrthoDB" id="7777654at2759"/>
<comment type="cofactor">
    <cofactor evidence="1">
        <name>FAD</name>
        <dbReference type="ChEBI" id="CHEBI:57692"/>
    </cofactor>
</comment>
<evidence type="ECO:0000256" key="3">
    <source>
        <dbReference type="ARBA" id="ARBA00022827"/>
    </source>
</evidence>